<dbReference type="Proteomes" id="UP001165422">
    <property type="component" value="Unassembled WGS sequence"/>
</dbReference>
<evidence type="ECO:0000313" key="3">
    <source>
        <dbReference type="Proteomes" id="UP001165422"/>
    </source>
</evidence>
<proteinExistence type="predicted"/>
<protein>
    <submittedName>
        <fullName evidence="2">Uncharacterized protein</fullName>
    </submittedName>
</protein>
<gene>
    <name evidence="2" type="ORF">LN736_14350</name>
</gene>
<comment type="caution">
    <text evidence="2">The sequence shown here is derived from an EMBL/GenBank/DDBJ whole genome shotgun (WGS) entry which is preliminary data.</text>
</comment>
<keyword evidence="1" id="KW-0175">Coiled coil</keyword>
<dbReference type="RefSeq" id="WP_179977660.1">
    <property type="nucleotide sequence ID" value="NZ_JAJJPB010000022.1"/>
</dbReference>
<name>A0ABS8N8B7_9CLOT</name>
<dbReference type="EMBL" id="JAJJPB010000022">
    <property type="protein sequence ID" value="MCC9296040.1"/>
    <property type="molecule type" value="Genomic_DNA"/>
</dbReference>
<evidence type="ECO:0000313" key="2">
    <source>
        <dbReference type="EMBL" id="MCC9296040.1"/>
    </source>
</evidence>
<organism evidence="2 3">
    <name type="scientific">Clostridium aromativorans</name>
    <dbReference type="NCBI Taxonomy" id="2836848"/>
    <lineage>
        <taxon>Bacteria</taxon>
        <taxon>Bacillati</taxon>
        <taxon>Bacillota</taxon>
        <taxon>Clostridia</taxon>
        <taxon>Eubacteriales</taxon>
        <taxon>Clostridiaceae</taxon>
        <taxon>Clostridium</taxon>
    </lineage>
</organism>
<sequence>MLNLLSKFTNKSIAAKKEFASQRKIEDLEHEKIMLENSKNELKTKLEEKQEYYDAIMYILTCNNEDKIKHTLNLHGFKESDLFSINSSENGKYDVTLGFNTFGEDVCSRDMDTHLDALKFSAVRTLLGYDIKSY</sequence>
<reference evidence="2" key="1">
    <citation type="submission" date="2021-11" db="EMBL/GenBank/DDBJ databases">
        <authorList>
            <person name="Qingchun L."/>
            <person name="Dong Z."/>
            <person name="Zongwei Q."/>
            <person name="Jia Z."/>
            <person name="Duotao L."/>
        </authorList>
    </citation>
    <scope>NUCLEOTIDE SEQUENCE</scope>
    <source>
        <strain evidence="2">WLY-B-L2</strain>
    </source>
</reference>
<keyword evidence="3" id="KW-1185">Reference proteome</keyword>
<accession>A0ABS8N8B7</accession>
<evidence type="ECO:0000256" key="1">
    <source>
        <dbReference type="SAM" id="Coils"/>
    </source>
</evidence>
<feature type="coiled-coil region" evidence="1">
    <location>
        <begin position="25"/>
        <end position="55"/>
    </location>
</feature>